<dbReference type="InterPro" id="IPR000719">
    <property type="entry name" value="Prot_kinase_dom"/>
</dbReference>
<feature type="binding site" evidence="6">
    <location>
        <position position="276"/>
    </location>
    <ligand>
        <name>ATP</name>
        <dbReference type="ChEBI" id="CHEBI:30616"/>
    </ligand>
</feature>
<dbReference type="InterPro" id="IPR017441">
    <property type="entry name" value="Protein_kinase_ATP_BS"/>
</dbReference>
<proteinExistence type="predicted"/>
<dbReference type="PANTHER" id="PTHR22974">
    <property type="entry name" value="MIXED LINEAGE PROTEIN KINASE"/>
    <property type="match status" value="1"/>
</dbReference>
<feature type="compositionally biased region" description="Basic and acidic residues" evidence="7">
    <location>
        <begin position="62"/>
        <end position="87"/>
    </location>
</feature>
<protein>
    <recommendedName>
        <fullName evidence="8">Protein kinase domain-containing protein</fullName>
    </recommendedName>
</protein>
<dbReference type="GO" id="GO:0034501">
    <property type="term" value="P:protein localization to kinetochore"/>
    <property type="evidence" value="ECO:0007669"/>
    <property type="project" value="TreeGrafter"/>
</dbReference>
<evidence type="ECO:0000256" key="2">
    <source>
        <dbReference type="ARBA" id="ARBA00022679"/>
    </source>
</evidence>
<dbReference type="Proteomes" id="UP001162162">
    <property type="component" value="Unassembled WGS sequence"/>
</dbReference>
<evidence type="ECO:0000256" key="7">
    <source>
        <dbReference type="SAM" id="MobiDB-lite"/>
    </source>
</evidence>
<dbReference type="FunFam" id="3.30.200.20:FF:000131">
    <property type="entry name" value="Dual specificity protein kinase TTK"/>
    <property type="match status" value="1"/>
</dbReference>
<dbReference type="Gene3D" id="1.10.510.10">
    <property type="entry name" value="Transferase(Phosphotransferase) domain 1"/>
    <property type="match status" value="1"/>
</dbReference>
<dbReference type="GO" id="GO:0007059">
    <property type="term" value="P:chromosome segregation"/>
    <property type="evidence" value="ECO:0007669"/>
    <property type="project" value="TreeGrafter"/>
</dbReference>
<dbReference type="Gene3D" id="3.30.200.20">
    <property type="entry name" value="Phosphorylase Kinase, domain 1"/>
    <property type="match status" value="1"/>
</dbReference>
<dbReference type="GO" id="GO:0033316">
    <property type="term" value="P:meiotic spindle assembly checkpoint signaling"/>
    <property type="evidence" value="ECO:0007669"/>
    <property type="project" value="TreeGrafter"/>
</dbReference>
<dbReference type="PROSITE" id="PS50011">
    <property type="entry name" value="PROTEIN_KINASE_DOM"/>
    <property type="match status" value="1"/>
</dbReference>
<dbReference type="EMBL" id="JAPWTK010000090">
    <property type="protein sequence ID" value="KAJ8951093.1"/>
    <property type="molecule type" value="Genomic_DNA"/>
</dbReference>
<keyword evidence="2" id="KW-0808">Transferase</keyword>
<keyword evidence="1" id="KW-0723">Serine/threonine-protein kinase</keyword>
<dbReference type="GO" id="GO:0005524">
    <property type="term" value="F:ATP binding"/>
    <property type="evidence" value="ECO:0007669"/>
    <property type="project" value="UniProtKB-UniRule"/>
</dbReference>
<dbReference type="SMART" id="SM00220">
    <property type="entry name" value="S_TKc"/>
    <property type="match status" value="1"/>
</dbReference>
<name>A0AAV8YIP2_9CUCU</name>
<accession>A0AAV8YIP2</accession>
<feature type="domain" description="Protein kinase" evidence="8">
    <location>
        <begin position="247"/>
        <end position="523"/>
    </location>
</feature>
<evidence type="ECO:0000256" key="4">
    <source>
        <dbReference type="ARBA" id="ARBA00022777"/>
    </source>
</evidence>
<dbReference type="PANTHER" id="PTHR22974:SF21">
    <property type="entry name" value="DUAL SPECIFICITY PROTEIN KINASE TTK"/>
    <property type="match status" value="1"/>
</dbReference>
<evidence type="ECO:0000256" key="3">
    <source>
        <dbReference type="ARBA" id="ARBA00022741"/>
    </source>
</evidence>
<keyword evidence="3 6" id="KW-0547">Nucleotide-binding</keyword>
<dbReference type="AlphaFoldDB" id="A0AAV8YIP2"/>
<dbReference type="Pfam" id="PF00069">
    <property type="entry name" value="Pkinase"/>
    <property type="match status" value="1"/>
</dbReference>
<dbReference type="PROSITE" id="PS00107">
    <property type="entry name" value="PROTEIN_KINASE_ATP"/>
    <property type="match status" value="1"/>
</dbReference>
<dbReference type="GO" id="GO:0004674">
    <property type="term" value="F:protein serine/threonine kinase activity"/>
    <property type="evidence" value="ECO:0007669"/>
    <property type="project" value="UniProtKB-KW"/>
</dbReference>
<evidence type="ECO:0000256" key="1">
    <source>
        <dbReference type="ARBA" id="ARBA00022527"/>
    </source>
</evidence>
<evidence type="ECO:0000256" key="6">
    <source>
        <dbReference type="PROSITE-ProRule" id="PRU10141"/>
    </source>
</evidence>
<evidence type="ECO:0000256" key="5">
    <source>
        <dbReference type="ARBA" id="ARBA00022840"/>
    </source>
</evidence>
<dbReference type="GO" id="GO:0000776">
    <property type="term" value="C:kinetochore"/>
    <property type="evidence" value="ECO:0007669"/>
    <property type="project" value="TreeGrafter"/>
</dbReference>
<organism evidence="9 10">
    <name type="scientific">Aromia moschata</name>
    <dbReference type="NCBI Taxonomy" id="1265417"/>
    <lineage>
        <taxon>Eukaryota</taxon>
        <taxon>Metazoa</taxon>
        <taxon>Ecdysozoa</taxon>
        <taxon>Arthropoda</taxon>
        <taxon>Hexapoda</taxon>
        <taxon>Insecta</taxon>
        <taxon>Pterygota</taxon>
        <taxon>Neoptera</taxon>
        <taxon>Endopterygota</taxon>
        <taxon>Coleoptera</taxon>
        <taxon>Polyphaga</taxon>
        <taxon>Cucujiformia</taxon>
        <taxon>Chrysomeloidea</taxon>
        <taxon>Cerambycidae</taxon>
        <taxon>Cerambycinae</taxon>
        <taxon>Callichromatini</taxon>
        <taxon>Aromia</taxon>
    </lineage>
</organism>
<dbReference type="InterPro" id="IPR011009">
    <property type="entry name" value="Kinase-like_dom_sf"/>
</dbReference>
<evidence type="ECO:0000313" key="10">
    <source>
        <dbReference type="Proteomes" id="UP001162162"/>
    </source>
</evidence>
<dbReference type="GO" id="GO:0005634">
    <property type="term" value="C:nucleus"/>
    <property type="evidence" value="ECO:0007669"/>
    <property type="project" value="TreeGrafter"/>
</dbReference>
<evidence type="ECO:0000259" key="8">
    <source>
        <dbReference type="PROSITE" id="PS50011"/>
    </source>
</evidence>
<gene>
    <name evidence="9" type="ORF">NQ318_003791</name>
</gene>
<evidence type="ECO:0000313" key="9">
    <source>
        <dbReference type="EMBL" id="KAJ8951093.1"/>
    </source>
</evidence>
<dbReference type="GO" id="GO:0004712">
    <property type="term" value="F:protein serine/threonine/tyrosine kinase activity"/>
    <property type="evidence" value="ECO:0007669"/>
    <property type="project" value="TreeGrafter"/>
</dbReference>
<reference evidence="9" key="1">
    <citation type="journal article" date="2023" name="Insect Mol. Biol.">
        <title>Genome sequencing provides insights into the evolution of gene families encoding plant cell wall-degrading enzymes in longhorned beetles.</title>
        <authorList>
            <person name="Shin N.R."/>
            <person name="Okamura Y."/>
            <person name="Kirsch R."/>
            <person name="Pauchet Y."/>
        </authorList>
    </citation>
    <scope>NUCLEOTIDE SEQUENCE</scope>
    <source>
        <strain evidence="9">AMC_N1</strain>
    </source>
</reference>
<dbReference type="GO" id="GO:0007094">
    <property type="term" value="P:mitotic spindle assembly checkpoint signaling"/>
    <property type="evidence" value="ECO:0007669"/>
    <property type="project" value="TreeGrafter"/>
</dbReference>
<feature type="region of interest" description="Disordered" evidence="7">
    <location>
        <begin position="59"/>
        <end position="87"/>
    </location>
</feature>
<comment type="caution">
    <text evidence="9">The sequence shown here is derived from an EMBL/GenBank/DDBJ whole genome shotgun (WGS) entry which is preliminary data.</text>
</comment>
<keyword evidence="5 6" id="KW-0067">ATP-binding</keyword>
<sequence length="527" mass="59933">MKPSTKKLMSLKPLNFAVIKKELEERWDEPFNYCADEKDVSTSAIGLEKREGVIVNACPDDSTEKSKQVPLKDKSNEKTNECQSEESLKVHDEKNNVNTSSCLSTIFEEKENTLRKKNDSFDLDFTTLSLQTPVKNSVHSIDKNVSADHVKKKFEFLTPKVNNVITSQNNMSKKTYMSTPVNTFLNPLIKSFTPVSVTKPICSQRTPFKLPVEEVNHKNEEIAVPTEYSNTLIEDVFKRMKVNKIEYVILNLLGKGGSSEVYHCYNVETKCHVAIKCVSLQNSTSANSYINEVKLLHQLQNCDKIIKMYDYEIVDSQKKLIVVLEKGGEDLSTILKHLAIQQSHIPMYMLLFYWMEMLYSVKQIHSHGIIHSDLKPANFLKADGGLKLIDFGIASSVQTDMTSVIKSVPEGSCNYISPEALSSDSGPNLGKHSSNGKYKVHYKSDVWSLGCILYQFVYRKTPFQHINQLWPKLAAIMNPDFKIDYPDAKWVSPKIINTISRCLQHDVRLRPSIDELVVEYESILNNI</sequence>
<keyword evidence="10" id="KW-1185">Reference proteome</keyword>
<dbReference type="SUPFAM" id="SSF56112">
    <property type="entry name" value="Protein kinase-like (PK-like)"/>
    <property type="match status" value="1"/>
</dbReference>
<keyword evidence="4" id="KW-0418">Kinase</keyword>